<evidence type="ECO:0000313" key="2">
    <source>
        <dbReference type="EMBL" id="GAA1416416.1"/>
    </source>
</evidence>
<evidence type="ECO:0000313" key="3">
    <source>
        <dbReference type="Proteomes" id="UP001500973"/>
    </source>
</evidence>
<dbReference type="EMBL" id="BAAAIZ010000009">
    <property type="protein sequence ID" value="GAA1416416.1"/>
    <property type="molecule type" value="Genomic_DNA"/>
</dbReference>
<accession>A0ABN1YM64</accession>
<organism evidence="2 3">
    <name type="scientific">Streptomyces thermospinosisporus</name>
    <dbReference type="NCBI Taxonomy" id="161482"/>
    <lineage>
        <taxon>Bacteria</taxon>
        <taxon>Bacillati</taxon>
        <taxon>Actinomycetota</taxon>
        <taxon>Actinomycetes</taxon>
        <taxon>Kitasatosporales</taxon>
        <taxon>Streptomycetaceae</taxon>
        <taxon>Streptomyces</taxon>
    </lineage>
</organism>
<reference evidence="2 3" key="1">
    <citation type="journal article" date="2019" name="Int. J. Syst. Evol. Microbiol.">
        <title>The Global Catalogue of Microorganisms (GCM) 10K type strain sequencing project: providing services to taxonomists for standard genome sequencing and annotation.</title>
        <authorList>
            <consortium name="The Broad Institute Genomics Platform"/>
            <consortium name="The Broad Institute Genome Sequencing Center for Infectious Disease"/>
            <person name="Wu L."/>
            <person name="Ma J."/>
        </authorList>
    </citation>
    <scope>NUCLEOTIDE SEQUENCE [LARGE SCALE GENOMIC DNA]</scope>
    <source>
        <strain evidence="2 3">JCM 11756</strain>
    </source>
</reference>
<comment type="caution">
    <text evidence="2">The sequence shown here is derived from an EMBL/GenBank/DDBJ whole genome shotgun (WGS) entry which is preliminary data.</text>
</comment>
<proteinExistence type="predicted"/>
<evidence type="ECO:0000256" key="1">
    <source>
        <dbReference type="SAM" id="MobiDB-lite"/>
    </source>
</evidence>
<sequence>MVAFLVLTSVVLHGVTASPVIARLDRLRLHRARAAGRERSPMRPRWRGSGCRAGAGAVRGPTAVAGVRRS</sequence>
<dbReference type="Proteomes" id="UP001500973">
    <property type="component" value="Unassembled WGS sequence"/>
</dbReference>
<name>A0ABN1YM64_9ACTN</name>
<keyword evidence="3" id="KW-1185">Reference proteome</keyword>
<feature type="region of interest" description="Disordered" evidence="1">
    <location>
        <begin position="35"/>
        <end position="54"/>
    </location>
</feature>
<gene>
    <name evidence="2" type="ORF">GCM10009601_08220</name>
</gene>
<protein>
    <submittedName>
        <fullName evidence="2">Uncharacterized protein</fullName>
    </submittedName>
</protein>